<reference evidence="9 10" key="1">
    <citation type="submission" date="2015-06" db="EMBL/GenBank/DDBJ databases">
        <title>New insights into the roles of widespread benthic archaea in carbon and nitrogen cycling.</title>
        <authorList>
            <person name="Lazar C.S."/>
            <person name="Baker B.J."/>
            <person name="Seitz K.W."/>
            <person name="Hyde A.S."/>
            <person name="Dick G.J."/>
            <person name="Hinrichs K.-U."/>
            <person name="Teske A.P."/>
        </authorList>
    </citation>
    <scope>NUCLEOTIDE SEQUENCE [LARGE SCALE GENOMIC DNA]</scope>
    <source>
        <strain evidence="9">SG8-32-1</strain>
    </source>
</reference>
<comment type="caution">
    <text evidence="9">The sequence shown here is derived from an EMBL/GenBank/DDBJ whole genome shotgun (WGS) entry which is preliminary data.</text>
</comment>
<dbReference type="PIRSF" id="PIRSF036432">
    <property type="entry name" value="Diphthine_synth"/>
    <property type="match status" value="1"/>
</dbReference>
<sequence>MEKLGLNELVFIGLGLYDEKDLSVRGIEELKDADTIFAEFYTSLMPGFSIQKLEAMIGKQVNVISRRVLEEEDGKQLFEATKKGKTVLLVQGDPMIATTHVDLMISAKKQGIKTLVIHGASVVSAVRGISGLQNYKFGKSVTIPFFEEGFVSETPYIVIKENKERGLHTMCYLDIQANKKKYLTINTALKTLLELEKQKKEQVITKKTMVVGVASAGSPKPVVKAGYIKDVIKFDFGAPPHTLVVVGKLHFMEAEALYVLGDAPKEVLEIAE</sequence>
<dbReference type="EC" id="2.1.1.98" evidence="6"/>
<dbReference type="EMBL" id="LFWU01000017">
    <property type="protein sequence ID" value="KON33912.1"/>
    <property type="molecule type" value="Genomic_DNA"/>
</dbReference>
<dbReference type="UniPathway" id="UPA00559"/>
<dbReference type="Gene3D" id="3.40.1010.10">
    <property type="entry name" value="Cobalt-precorrin-4 Transmethylase, Domain 1"/>
    <property type="match status" value="1"/>
</dbReference>
<evidence type="ECO:0000256" key="2">
    <source>
        <dbReference type="ARBA" id="ARBA00006729"/>
    </source>
</evidence>
<feature type="binding site" evidence="6 7">
    <location>
        <position position="173"/>
    </location>
    <ligand>
        <name>S-adenosyl-L-methionine</name>
        <dbReference type="ChEBI" id="CHEBI:59789"/>
    </ligand>
</feature>
<keyword evidence="5 6" id="KW-0949">S-adenosyl-L-methionine</keyword>
<dbReference type="CDD" id="cd11647">
    <property type="entry name" value="DHP5_DphB"/>
    <property type="match status" value="1"/>
</dbReference>
<protein>
    <recommendedName>
        <fullName evidence="6">Diphthine synthase</fullName>
        <ecNumber evidence="6">2.1.1.98</ecNumber>
    </recommendedName>
    <alternativeName>
        <fullName evidence="6">Diphthamide biosynthesis methyltransferase</fullName>
    </alternativeName>
</protein>
<dbReference type="Gene3D" id="3.30.950.10">
    <property type="entry name" value="Methyltransferase, Cobalt-precorrin-4 Transmethylase, Domain 2"/>
    <property type="match status" value="1"/>
</dbReference>
<feature type="binding site" evidence="6 7">
    <location>
        <begin position="121"/>
        <end position="122"/>
    </location>
    <ligand>
        <name>S-adenosyl-L-methionine</name>
        <dbReference type="ChEBI" id="CHEBI:59789"/>
    </ligand>
</feature>
<dbReference type="PANTHER" id="PTHR10882">
    <property type="entry name" value="DIPHTHINE SYNTHASE"/>
    <property type="match status" value="1"/>
</dbReference>
<keyword evidence="3 6" id="KW-0489">Methyltransferase</keyword>
<feature type="domain" description="Tetrapyrrole methylase" evidence="8">
    <location>
        <begin position="9"/>
        <end position="192"/>
    </location>
</feature>
<dbReference type="GO" id="GO:0004164">
    <property type="term" value="F:diphthine synthase activity"/>
    <property type="evidence" value="ECO:0007669"/>
    <property type="project" value="UniProtKB-UniRule"/>
</dbReference>
<accession>A0A0M0BZ78</accession>
<evidence type="ECO:0000313" key="10">
    <source>
        <dbReference type="Proteomes" id="UP000037237"/>
    </source>
</evidence>
<comment type="pathway">
    <text evidence="1 6">Protein modification; peptidyl-diphthamide biosynthesis.</text>
</comment>
<evidence type="ECO:0000256" key="4">
    <source>
        <dbReference type="ARBA" id="ARBA00022679"/>
    </source>
</evidence>
<gene>
    <name evidence="6" type="primary">dphB</name>
    <name evidence="9" type="ORF">AC477_00945</name>
</gene>
<dbReference type="GO" id="GO:0032259">
    <property type="term" value="P:methylation"/>
    <property type="evidence" value="ECO:0007669"/>
    <property type="project" value="UniProtKB-KW"/>
</dbReference>
<dbReference type="InterPro" id="IPR035996">
    <property type="entry name" value="4pyrrol_Methylase_sf"/>
</dbReference>
<dbReference type="PANTHER" id="PTHR10882:SF0">
    <property type="entry name" value="DIPHTHINE METHYL ESTER SYNTHASE"/>
    <property type="match status" value="1"/>
</dbReference>
<dbReference type="AlphaFoldDB" id="A0A0M0BZ78"/>
<dbReference type="Proteomes" id="UP000037237">
    <property type="component" value="Unassembled WGS sequence"/>
</dbReference>
<evidence type="ECO:0000256" key="5">
    <source>
        <dbReference type="ARBA" id="ARBA00022691"/>
    </source>
</evidence>
<evidence type="ECO:0000256" key="6">
    <source>
        <dbReference type="HAMAP-Rule" id="MF_01084"/>
    </source>
</evidence>
<evidence type="ECO:0000256" key="3">
    <source>
        <dbReference type="ARBA" id="ARBA00022603"/>
    </source>
</evidence>
<feature type="binding site" evidence="6 7">
    <location>
        <position position="241"/>
    </location>
    <ligand>
        <name>S-adenosyl-L-methionine</name>
        <dbReference type="ChEBI" id="CHEBI:59789"/>
    </ligand>
</feature>
<evidence type="ECO:0000259" key="8">
    <source>
        <dbReference type="Pfam" id="PF00590"/>
    </source>
</evidence>
<feature type="binding site" evidence="6 7">
    <location>
        <position position="93"/>
    </location>
    <ligand>
        <name>S-adenosyl-L-methionine</name>
        <dbReference type="ChEBI" id="CHEBI:59789"/>
    </ligand>
</feature>
<dbReference type="InterPro" id="IPR014777">
    <property type="entry name" value="4pyrrole_Mease_sub1"/>
</dbReference>
<dbReference type="PATRIC" id="fig|1685124.3.peg.106"/>
<comment type="similarity">
    <text evidence="2 6">Belongs to the diphthine synthase family.</text>
</comment>
<comment type="subunit">
    <text evidence="6">Homodimer.</text>
</comment>
<dbReference type="GO" id="GO:0017183">
    <property type="term" value="P:protein histidyl modification to diphthamide"/>
    <property type="evidence" value="ECO:0007669"/>
    <property type="project" value="UniProtKB-UniRule"/>
</dbReference>
<keyword evidence="4 6" id="KW-0808">Transferase</keyword>
<comment type="function">
    <text evidence="6">S-adenosyl-L-methionine-dependent methyltransferase that catalyzes the trimethylation of the amino group of the modified target histidine residue in translation elongation factor 2 (EF-2), to form an intermediate called diphthine. The three successive methylation reactions represent the second step of diphthamide biosynthesis.</text>
</comment>
<feature type="binding site" evidence="6 7">
    <location>
        <position position="96"/>
    </location>
    <ligand>
        <name>S-adenosyl-L-methionine</name>
        <dbReference type="ChEBI" id="CHEBI:59789"/>
    </ligand>
</feature>
<comment type="catalytic activity">
    <reaction evidence="6">
        <text>2-[(3S)-amino-3-carboxypropyl]-L-histidyl-[translation elongation factor 2] + 3 S-adenosyl-L-methionine = diphthine-[translation elongation factor 2] + 3 S-adenosyl-L-homocysteine + 3 H(+)</text>
        <dbReference type="Rhea" id="RHEA:36415"/>
        <dbReference type="Rhea" id="RHEA-COMP:9749"/>
        <dbReference type="Rhea" id="RHEA-COMP:10172"/>
        <dbReference type="ChEBI" id="CHEBI:15378"/>
        <dbReference type="ChEBI" id="CHEBI:57856"/>
        <dbReference type="ChEBI" id="CHEBI:59789"/>
        <dbReference type="ChEBI" id="CHEBI:73995"/>
        <dbReference type="ChEBI" id="CHEBI:82696"/>
        <dbReference type="EC" id="2.1.1.98"/>
    </reaction>
</comment>
<dbReference type="InterPro" id="IPR004551">
    <property type="entry name" value="Dphthn_synthase"/>
</dbReference>
<dbReference type="Pfam" id="PF00590">
    <property type="entry name" value="TP_methylase"/>
    <property type="match status" value="1"/>
</dbReference>
<evidence type="ECO:0000256" key="7">
    <source>
        <dbReference type="PIRSR" id="PIRSR036432-1"/>
    </source>
</evidence>
<dbReference type="SUPFAM" id="SSF53790">
    <property type="entry name" value="Tetrapyrrole methylase"/>
    <property type="match status" value="1"/>
</dbReference>
<feature type="binding site" evidence="6 7">
    <location>
        <position position="216"/>
    </location>
    <ligand>
        <name>S-adenosyl-L-methionine</name>
        <dbReference type="ChEBI" id="CHEBI:59789"/>
    </ligand>
</feature>
<organism evidence="9 10">
    <name type="scientific">miscellaneous Crenarchaeota group-1 archaeon SG8-32-1</name>
    <dbReference type="NCBI Taxonomy" id="1685124"/>
    <lineage>
        <taxon>Archaea</taxon>
        <taxon>Candidatus Bathyarchaeota</taxon>
        <taxon>MCG-1</taxon>
    </lineage>
</organism>
<evidence type="ECO:0000256" key="1">
    <source>
        <dbReference type="ARBA" id="ARBA00005156"/>
    </source>
</evidence>
<dbReference type="NCBIfam" id="TIGR00522">
    <property type="entry name" value="dph5"/>
    <property type="match status" value="1"/>
</dbReference>
<dbReference type="HAMAP" id="MF_01084">
    <property type="entry name" value="Diphthine_synth"/>
    <property type="match status" value="1"/>
</dbReference>
<proteinExistence type="inferred from homology"/>
<feature type="binding site" evidence="6 7">
    <location>
        <position position="16"/>
    </location>
    <ligand>
        <name>S-adenosyl-L-methionine</name>
        <dbReference type="ChEBI" id="CHEBI:59789"/>
    </ligand>
</feature>
<name>A0A0M0BZ78_9ARCH</name>
<evidence type="ECO:0000313" key="9">
    <source>
        <dbReference type="EMBL" id="KON33912.1"/>
    </source>
</evidence>
<dbReference type="InterPro" id="IPR000878">
    <property type="entry name" value="4pyrrol_Mease"/>
</dbReference>
<dbReference type="InterPro" id="IPR014776">
    <property type="entry name" value="4pyrrole_Mease_sub2"/>
</dbReference>